<keyword evidence="2" id="KW-1185">Reference proteome</keyword>
<dbReference type="InParanoid" id="A0A1V9Y3C2"/>
<name>A0A1V9Y3C2_9ACAR</name>
<dbReference type="Proteomes" id="UP000192247">
    <property type="component" value="Unassembled WGS sequence"/>
</dbReference>
<gene>
    <name evidence="1" type="ORF">BIW11_02427</name>
</gene>
<accession>A0A1V9Y3C2</accession>
<dbReference type="AlphaFoldDB" id="A0A1V9Y3C2"/>
<evidence type="ECO:0000313" key="1">
    <source>
        <dbReference type="EMBL" id="OQR80234.1"/>
    </source>
</evidence>
<organism evidence="1 2">
    <name type="scientific">Tropilaelaps mercedesae</name>
    <dbReference type="NCBI Taxonomy" id="418985"/>
    <lineage>
        <taxon>Eukaryota</taxon>
        <taxon>Metazoa</taxon>
        <taxon>Ecdysozoa</taxon>
        <taxon>Arthropoda</taxon>
        <taxon>Chelicerata</taxon>
        <taxon>Arachnida</taxon>
        <taxon>Acari</taxon>
        <taxon>Parasitiformes</taxon>
        <taxon>Mesostigmata</taxon>
        <taxon>Gamasina</taxon>
        <taxon>Dermanyssoidea</taxon>
        <taxon>Laelapidae</taxon>
        <taxon>Tropilaelaps</taxon>
    </lineage>
</organism>
<evidence type="ECO:0000313" key="2">
    <source>
        <dbReference type="Proteomes" id="UP000192247"/>
    </source>
</evidence>
<comment type="caution">
    <text evidence="1">The sequence shown here is derived from an EMBL/GenBank/DDBJ whole genome shotgun (WGS) entry which is preliminary data.</text>
</comment>
<dbReference type="EMBL" id="MNPL01000203">
    <property type="protein sequence ID" value="OQR80234.1"/>
    <property type="molecule type" value="Genomic_DNA"/>
</dbReference>
<protein>
    <submittedName>
        <fullName evidence="1">Uncharacterized protein</fullName>
    </submittedName>
</protein>
<reference evidence="1 2" key="1">
    <citation type="journal article" date="2017" name="Gigascience">
        <title>Draft genome of the honey bee ectoparasitic mite, Tropilaelaps mercedesae, is shaped by the parasitic life history.</title>
        <authorList>
            <person name="Dong X."/>
            <person name="Armstrong S.D."/>
            <person name="Xia D."/>
            <person name="Makepeace B.L."/>
            <person name="Darby A.C."/>
            <person name="Kadowaki T."/>
        </authorList>
    </citation>
    <scope>NUCLEOTIDE SEQUENCE [LARGE SCALE GENOMIC DNA]</scope>
    <source>
        <strain evidence="1">Wuxi-XJTLU</strain>
    </source>
</reference>
<proteinExistence type="predicted"/>
<sequence length="60" mass="6600">MVTLMEAMAGTVLRSATMVLTGTRKAHLHQSDLLLMTPLHLSINATQVTFRINVYVLMGT</sequence>